<dbReference type="AlphaFoldDB" id="A0A927PYU3"/>
<dbReference type="InterPro" id="IPR036594">
    <property type="entry name" value="Meth_synthase_dom"/>
</dbReference>
<evidence type="ECO:0000313" key="2">
    <source>
        <dbReference type="EMBL" id="MBD8868948.1"/>
    </source>
</evidence>
<dbReference type="SUPFAM" id="SSF52242">
    <property type="entry name" value="Cobalamin (vitamin B12)-binding domain"/>
    <property type="match status" value="1"/>
</dbReference>
<dbReference type="GO" id="GO:0046872">
    <property type="term" value="F:metal ion binding"/>
    <property type="evidence" value="ECO:0007669"/>
    <property type="project" value="InterPro"/>
</dbReference>
<dbReference type="Gene3D" id="3.40.50.280">
    <property type="entry name" value="Cobalamin-binding domain"/>
    <property type="match status" value="1"/>
</dbReference>
<protein>
    <submittedName>
        <fullName evidence="2">Cobalamin B12-binding domain-containing protein</fullName>
    </submittedName>
</protein>
<dbReference type="InterPro" id="IPR003759">
    <property type="entry name" value="Cbl-bd_cap"/>
</dbReference>
<evidence type="ECO:0000259" key="1">
    <source>
        <dbReference type="PROSITE" id="PS51332"/>
    </source>
</evidence>
<dbReference type="Gene3D" id="1.10.1240.10">
    <property type="entry name" value="Methionine synthase domain"/>
    <property type="match status" value="1"/>
</dbReference>
<dbReference type="GO" id="GO:0031419">
    <property type="term" value="F:cobalamin binding"/>
    <property type="evidence" value="ECO:0007669"/>
    <property type="project" value="InterPro"/>
</dbReference>
<sequence length="330" mass="34312">MITGLDHAERYWEAVSAGDETAAQAAADAAVSDGLSLTDVLTDLVLAAQTRVGRCWASNEWTVAREHAATAVSEAVVLRLGARLGGATDDLPILVTCAEREWHALPALALTQALRSWGHDAEHLGANVSPELVVGRILDRGPRAVLVSASLSSSLMHVRRLVEAVRGTGTPVVVGGRAFDTGGIRARRLGATAYAADLTQARDVVATLPHHVAPAPPLRHPGAAEAQSLHAAAAEVTRSLLSGPGSGLDATAASPDDWRVVFATYVPHVVGCVVGGLLTEDASVLADARSWLTDVLVLRGGSADAVDTLWAGLADQLRDHPEALRLLAQA</sequence>
<keyword evidence="3" id="KW-1185">Reference proteome</keyword>
<gene>
    <name evidence="2" type="ORF">IE331_04860</name>
</gene>
<dbReference type="PROSITE" id="PS51332">
    <property type="entry name" value="B12_BINDING"/>
    <property type="match status" value="1"/>
</dbReference>
<feature type="domain" description="B12-binding" evidence="1">
    <location>
        <begin position="90"/>
        <end position="215"/>
    </location>
</feature>
<organism evidence="2 3">
    <name type="scientific">Nocardioides donggukensis</name>
    <dbReference type="NCBI Taxonomy" id="2774019"/>
    <lineage>
        <taxon>Bacteria</taxon>
        <taxon>Bacillati</taxon>
        <taxon>Actinomycetota</taxon>
        <taxon>Actinomycetes</taxon>
        <taxon>Propionibacteriales</taxon>
        <taxon>Nocardioidaceae</taxon>
        <taxon>Nocardioides</taxon>
    </lineage>
</organism>
<name>A0A927PYU3_9ACTN</name>
<proteinExistence type="predicted"/>
<dbReference type="InterPro" id="IPR006158">
    <property type="entry name" value="Cobalamin-bd"/>
</dbReference>
<dbReference type="RefSeq" id="WP_192140986.1">
    <property type="nucleotide sequence ID" value="NZ_JACYXZ010000001.1"/>
</dbReference>
<dbReference type="Pfam" id="PF02310">
    <property type="entry name" value="B12-binding"/>
    <property type="match status" value="1"/>
</dbReference>
<comment type="caution">
    <text evidence="2">The sequence shown here is derived from an EMBL/GenBank/DDBJ whole genome shotgun (WGS) entry which is preliminary data.</text>
</comment>
<evidence type="ECO:0000313" key="3">
    <source>
        <dbReference type="Proteomes" id="UP000616839"/>
    </source>
</evidence>
<dbReference type="EMBL" id="JACYXZ010000001">
    <property type="protein sequence ID" value="MBD8868948.1"/>
    <property type="molecule type" value="Genomic_DNA"/>
</dbReference>
<dbReference type="Pfam" id="PF02607">
    <property type="entry name" value="B12-binding_2"/>
    <property type="match status" value="1"/>
</dbReference>
<reference evidence="2" key="1">
    <citation type="submission" date="2020-09" db="EMBL/GenBank/DDBJ databases">
        <title>Nocardioides sp. strain MJB4 16S ribosomal RNA gene Genome sequencing and assembly.</title>
        <authorList>
            <person name="Kim I."/>
        </authorList>
    </citation>
    <scope>NUCLEOTIDE SEQUENCE</scope>
    <source>
        <strain evidence="2">MJB4</strain>
    </source>
</reference>
<accession>A0A927PYU3</accession>
<dbReference type="InterPro" id="IPR036724">
    <property type="entry name" value="Cobalamin-bd_sf"/>
</dbReference>
<dbReference type="Proteomes" id="UP000616839">
    <property type="component" value="Unassembled WGS sequence"/>
</dbReference>